<keyword evidence="3" id="KW-1185">Reference proteome</keyword>
<organism evidence="2 3">
    <name type="scientific">Glycine soja</name>
    <name type="common">Wild soybean</name>
    <dbReference type="NCBI Taxonomy" id="3848"/>
    <lineage>
        <taxon>Eukaryota</taxon>
        <taxon>Viridiplantae</taxon>
        <taxon>Streptophyta</taxon>
        <taxon>Embryophyta</taxon>
        <taxon>Tracheophyta</taxon>
        <taxon>Spermatophyta</taxon>
        <taxon>Magnoliopsida</taxon>
        <taxon>eudicotyledons</taxon>
        <taxon>Gunneridae</taxon>
        <taxon>Pentapetalae</taxon>
        <taxon>rosids</taxon>
        <taxon>fabids</taxon>
        <taxon>Fabales</taxon>
        <taxon>Fabaceae</taxon>
        <taxon>Papilionoideae</taxon>
        <taxon>50 kb inversion clade</taxon>
        <taxon>NPAAA clade</taxon>
        <taxon>indigoferoid/millettioid clade</taxon>
        <taxon>Phaseoleae</taxon>
        <taxon>Glycine</taxon>
        <taxon>Glycine subgen. Soja</taxon>
    </lineage>
</organism>
<proteinExistence type="predicted"/>
<evidence type="ECO:0000256" key="1">
    <source>
        <dbReference type="SAM" id="MobiDB-lite"/>
    </source>
</evidence>
<reference evidence="2 3" key="1">
    <citation type="submission" date="2018-09" db="EMBL/GenBank/DDBJ databases">
        <title>A high-quality reference genome of wild soybean provides a powerful tool to mine soybean genomes.</title>
        <authorList>
            <person name="Xie M."/>
            <person name="Chung C.Y.L."/>
            <person name="Li M.-W."/>
            <person name="Wong F.-L."/>
            <person name="Chan T.-F."/>
            <person name="Lam H.-M."/>
        </authorList>
    </citation>
    <scope>NUCLEOTIDE SEQUENCE [LARGE SCALE GENOMIC DNA]</scope>
    <source>
        <strain evidence="3">cv. W05</strain>
        <tissue evidence="2">Hypocotyl of etiolated seedlings</tissue>
    </source>
</reference>
<comment type="caution">
    <text evidence="2">The sequence shown here is derived from an EMBL/GenBank/DDBJ whole genome shotgun (WGS) entry which is preliminary data.</text>
</comment>
<name>A0A445J6S5_GLYSO</name>
<gene>
    <name evidence="2" type="ORF">D0Y65_025344</name>
</gene>
<dbReference type="PANTHER" id="PTHR37697:SF2">
    <property type="entry name" value="AP2-LIKE ETHYLENE-RESPONSIVE TRANSCRIPTION FACTOR SNZ"/>
    <property type="match status" value="1"/>
</dbReference>
<dbReference type="PANTHER" id="PTHR37697">
    <property type="entry name" value="AP2-LIKE ETHYLENE-RESPONSIVE TRANSCRIPTION FACTOR SNZ"/>
    <property type="match status" value="1"/>
</dbReference>
<evidence type="ECO:0000313" key="2">
    <source>
        <dbReference type="EMBL" id="RZB94005.1"/>
    </source>
</evidence>
<sequence length="188" mass="21131">MAATPPRKRKNPQLPLQTAVQLFIFNTTTRPSFVFVFPQSPKTNGRIQDLILSLQEATFMAKHLLPSSSTNNNPYYLLRPPTTTLTPPISTKSTPSSATDGDPMQVEIDADDEETTSKCTIDKVEEKMRHCFIKNKRPKRPLLPSAAAVAEEKRVVSDDGFVGRVSDSDYDPYAMRLRALDLIYQFHC</sequence>
<feature type="region of interest" description="Disordered" evidence="1">
    <location>
        <begin position="80"/>
        <end position="103"/>
    </location>
</feature>
<evidence type="ECO:0000313" key="3">
    <source>
        <dbReference type="Proteomes" id="UP000289340"/>
    </source>
</evidence>
<accession>A0A445J6S5</accession>
<protein>
    <submittedName>
        <fullName evidence="2">Uncharacterized protein</fullName>
    </submittedName>
</protein>
<dbReference type="Gramene" id="XM_028392119.1">
    <property type="protein sequence ID" value="XP_028247920.1"/>
    <property type="gene ID" value="LOC114425267"/>
</dbReference>
<feature type="compositionally biased region" description="Low complexity" evidence="1">
    <location>
        <begin position="80"/>
        <end position="99"/>
    </location>
</feature>
<dbReference type="EMBL" id="QZWG01000009">
    <property type="protein sequence ID" value="RZB94005.1"/>
    <property type="molecule type" value="Genomic_DNA"/>
</dbReference>
<dbReference type="AlphaFoldDB" id="A0A445J6S5"/>
<dbReference type="Proteomes" id="UP000289340">
    <property type="component" value="Chromosome 9"/>
</dbReference>